<feature type="transmembrane region" description="Helical" evidence="1">
    <location>
        <begin position="6"/>
        <end position="27"/>
    </location>
</feature>
<keyword evidence="1" id="KW-1133">Transmembrane helix</keyword>
<evidence type="ECO:0000256" key="1">
    <source>
        <dbReference type="SAM" id="Phobius"/>
    </source>
</evidence>
<keyword evidence="1" id="KW-0472">Membrane</keyword>
<name>D4XLX4_ACIHA</name>
<evidence type="ECO:0000313" key="2">
    <source>
        <dbReference type="EMBL" id="EFF83805.1"/>
    </source>
</evidence>
<gene>
    <name evidence="2" type="ORF">HMP0015_0716</name>
</gene>
<reference evidence="3" key="1">
    <citation type="submission" date="2010-03" db="EMBL/GenBank/DDBJ databases">
        <title>Complete sequence of Mobiluncus curtisii ATCC 43063.</title>
        <authorList>
            <person name="Muzny D."/>
            <person name="Qin X."/>
            <person name="Deng J."/>
            <person name="Jiang H."/>
            <person name="Liu Y."/>
            <person name="Qu J."/>
            <person name="Song X.-Z."/>
            <person name="Zhang L."/>
            <person name="Thornton R."/>
            <person name="Coyle M."/>
            <person name="Francisco L."/>
            <person name="Jackson L."/>
            <person name="Javaid M."/>
            <person name="Korchina V."/>
            <person name="Kovar C."/>
            <person name="Mata R."/>
            <person name="Mathew T."/>
            <person name="Ngo R."/>
            <person name="Nguyen L."/>
            <person name="Nguyen N."/>
            <person name="Okwuonu G."/>
            <person name="Ongeri F."/>
            <person name="Pham C."/>
            <person name="Simmons D."/>
            <person name="Wilczek-Boney K."/>
            <person name="Hale W."/>
            <person name="Jakkamsetti A."/>
            <person name="Pham P."/>
            <person name="Ruth R."/>
            <person name="San Lucas F."/>
            <person name="Warren J."/>
            <person name="Zhang J."/>
            <person name="Zhao Z."/>
            <person name="Zhou C."/>
            <person name="Zhu D."/>
            <person name="Lee S."/>
            <person name="Bess C."/>
            <person name="Blankenburg K."/>
            <person name="Forbes L."/>
            <person name="Fu Q."/>
            <person name="Gubbala S."/>
            <person name="Hirani K."/>
            <person name="Jayaseelan J.C."/>
            <person name="Lara F."/>
            <person name="Munidasa M."/>
            <person name="Palculict T."/>
            <person name="Patil S."/>
            <person name="Pu L.-L."/>
            <person name="Saada N."/>
            <person name="Tang L."/>
            <person name="Weissenberger G."/>
            <person name="Zhu Y."/>
            <person name="Hemphill L."/>
            <person name="Shang Y."/>
            <person name="Youmans B."/>
            <person name="Ayvaz T."/>
            <person name="Ross M."/>
            <person name="Santibanez J."/>
            <person name="Aqrawi P."/>
            <person name="Gross S."/>
            <person name="Joshi V."/>
            <person name="Fowler G."/>
            <person name="Nazareth L."/>
            <person name="Reid J."/>
            <person name="Worley K."/>
            <person name="Petrosino J."/>
            <person name="Highlander S."/>
            <person name="Gibbs R."/>
            <person name="Gibbs R."/>
        </authorList>
    </citation>
    <scope>NUCLEOTIDE SEQUENCE [LARGE SCALE GENOMIC DNA]</scope>
    <source>
        <strain evidence="3">ATCC 19194</strain>
    </source>
</reference>
<keyword evidence="1" id="KW-0812">Transmembrane</keyword>
<dbReference type="AlphaFoldDB" id="D4XLX4"/>
<dbReference type="Proteomes" id="UP000003085">
    <property type="component" value="Unassembled WGS sequence"/>
</dbReference>
<evidence type="ECO:0000313" key="3">
    <source>
        <dbReference type="Proteomes" id="UP000003085"/>
    </source>
</evidence>
<organism evidence="2 3">
    <name type="scientific">Acinetobacter haemolyticus ATCC 19194</name>
    <dbReference type="NCBI Taxonomy" id="707232"/>
    <lineage>
        <taxon>Bacteria</taxon>
        <taxon>Pseudomonadati</taxon>
        <taxon>Pseudomonadota</taxon>
        <taxon>Gammaproteobacteria</taxon>
        <taxon>Moraxellales</taxon>
        <taxon>Moraxellaceae</taxon>
        <taxon>Acinetobacter</taxon>
    </lineage>
</organism>
<accession>D4XLX4</accession>
<dbReference type="HOGENOM" id="CLU_3211133_0_0_6"/>
<proteinExistence type="predicted"/>
<comment type="caution">
    <text evidence="2">The sequence shown here is derived from an EMBL/GenBank/DDBJ whole genome shotgun (WGS) entry which is preliminary data.</text>
</comment>
<sequence>MNSIKIRLLITLNYQIMIIMLTNLSFFGKIIHAMSSLDNYCAKQ</sequence>
<protein>
    <submittedName>
        <fullName evidence="2">Uncharacterized protein</fullName>
    </submittedName>
</protein>
<dbReference type="EMBL" id="ADMT01000090">
    <property type="protein sequence ID" value="EFF83805.1"/>
    <property type="molecule type" value="Genomic_DNA"/>
</dbReference>